<proteinExistence type="predicted"/>
<evidence type="ECO:0000256" key="1">
    <source>
        <dbReference type="SAM" id="MobiDB-lite"/>
    </source>
</evidence>
<organism evidence="2 3">
    <name type="scientific">Streptomyces varsoviensis</name>
    <dbReference type="NCBI Taxonomy" id="67373"/>
    <lineage>
        <taxon>Bacteria</taxon>
        <taxon>Bacillati</taxon>
        <taxon>Actinomycetota</taxon>
        <taxon>Actinomycetes</taxon>
        <taxon>Kitasatosporales</taxon>
        <taxon>Streptomycetaceae</taxon>
        <taxon>Streptomyces</taxon>
    </lineage>
</organism>
<feature type="region of interest" description="Disordered" evidence="1">
    <location>
        <begin position="1"/>
        <end position="202"/>
    </location>
</feature>
<feature type="region of interest" description="Disordered" evidence="1">
    <location>
        <begin position="236"/>
        <end position="265"/>
    </location>
</feature>
<sequence length="1138" mass="121969">PPPHPSDDASAAPAPQEHQQHANEPTTPTGTDAERGGLATDDDHGPLPHLPNPNTSATPPPPGRATGNAENKPGSRQPVGSLETERPKTESESTGASEDEAAGLRHGLPRKTSGQYEPDSAEPQTQPRMQPPVSKEWEALARRLAALRDPAPSGGDVPTPLQQEPVSPGEPGGDGSGGKAPEKQPSAASKSERDAELDKLSADDYEKLLYKTRQRFPRATEETILDEAYAHLKGDSEKVVKSAEPGGEREIALEKGPTPPDWKTQDLVKFDDESELPRSLEGFGHSKVTFRGLDLLGDDLKAALKPAAGEFAELERELMNNPHTFVDGRPFTFRAEDGGYRQVTLTVRNFGNWSRYTEPPKTPEAAEGEAAPEKKADEDTEGKTEGQTEEKAEEKAGEKSGEKAEEQTKQEKPESGQETKVDTEIRSRPGAGDSKTLGANRSYGASVPLGPAAGFASPYGSIGFSVRRMEPSYSYGTENRAQTSMTSVGKDSSHVHVDDLHITVETKSWDKNHNEITPERAGVPEKSTYAVRGGLMWRAPDSITHPVRPDRLPSAFTFAPGDRPRLYSPVSVDTDQHLLAWALQAFPEAKPGTAAHEDITAFVSPESLRTLLGPATTSTAMSQALFAGLGGQRSLGAIELKLEPVSAKLSTASDKSEVKKADANRMTATVERRSAQGGTVTATLGPAFSPLGDSRLKAQAAAVASVSSQRSESSTSGNNVESGRTLNSRGHAGLYDVAYRLKVRKLGGEWASPHPEGLPYQISAKLLMSRAEARRLAGWDDGTKLAEDAPAPKPPAYLLENDPVTFGPHAVVELDSGPGGGSSRDAAHRQKEGQDGQDAAAATSASLVEKVRDQMHRRLYEEYPELVLSPDEHTPQRFRYVKDAETGELVPKRFAGRAQDYANALRNTHKLHQALSQVQVESGLEALTSTGVSFELERLGQLYDGDLRPLDKEYVSVTLKATAANLRFDGVAHDLGQANNLASMRHGDSASTRTQGFAAGFDLGVSGGGDLGASAGFSARYGWSTSYGTTYGPMAATDGGVTSTGPQHLWTYDLQFHATATSFRRPRQAARVLSGQLMSLPWFVRPSEPIALLGSEPERFAGHVTIAVPAALSPTHAHPRPTAERKEQEAQPQEVPLG</sequence>
<feature type="region of interest" description="Disordered" evidence="1">
    <location>
        <begin position="808"/>
        <end position="842"/>
    </location>
</feature>
<feature type="region of interest" description="Disordered" evidence="1">
    <location>
        <begin position="353"/>
        <end position="439"/>
    </location>
</feature>
<gene>
    <name evidence="2" type="ORF">ADK38_16820</name>
</gene>
<protein>
    <submittedName>
        <fullName evidence="2">Uncharacterized protein</fullName>
    </submittedName>
</protein>
<feature type="compositionally biased region" description="Basic and acidic residues" evidence="1">
    <location>
        <begin position="190"/>
        <end position="202"/>
    </location>
</feature>
<feature type="compositionally biased region" description="Basic and acidic residues" evidence="1">
    <location>
        <begin position="371"/>
        <end position="427"/>
    </location>
</feature>
<feature type="compositionally biased region" description="Basic and acidic residues" evidence="1">
    <location>
        <begin position="236"/>
        <end position="253"/>
    </location>
</feature>
<feature type="region of interest" description="Disordered" evidence="1">
    <location>
        <begin position="1111"/>
        <end position="1138"/>
    </location>
</feature>
<feature type="compositionally biased region" description="Basic and acidic residues" evidence="1">
    <location>
        <begin position="825"/>
        <end position="834"/>
    </location>
</feature>
<reference evidence="2 3" key="1">
    <citation type="submission" date="2015-07" db="EMBL/GenBank/DDBJ databases">
        <authorList>
            <person name="Ju K.-S."/>
            <person name="Doroghazi J.R."/>
            <person name="Metcalf W.W."/>
        </authorList>
    </citation>
    <scope>NUCLEOTIDE SEQUENCE [LARGE SCALE GENOMIC DNA]</scope>
    <source>
        <strain evidence="2 3">NRRL B-3589</strain>
    </source>
</reference>
<feature type="compositionally biased region" description="Low complexity" evidence="1">
    <location>
        <begin position="8"/>
        <end position="17"/>
    </location>
</feature>
<dbReference type="EMBL" id="LGUT01001416">
    <property type="protein sequence ID" value="KOG88972.1"/>
    <property type="molecule type" value="Genomic_DNA"/>
</dbReference>
<comment type="caution">
    <text evidence="2">The sequence shown here is derived from an EMBL/GenBank/DDBJ whole genome shotgun (WGS) entry which is preliminary data.</text>
</comment>
<evidence type="ECO:0000313" key="3">
    <source>
        <dbReference type="Proteomes" id="UP000037020"/>
    </source>
</evidence>
<accession>A0ABR5J6I8</accession>
<feature type="region of interest" description="Disordered" evidence="1">
    <location>
        <begin position="651"/>
        <end position="681"/>
    </location>
</feature>
<feature type="region of interest" description="Disordered" evidence="1">
    <location>
        <begin position="705"/>
        <end position="727"/>
    </location>
</feature>
<feature type="compositionally biased region" description="Low complexity" evidence="1">
    <location>
        <begin position="705"/>
        <end position="716"/>
    </location>
</feature>
<evidence type="ECO:0000313" key="2">
    <source>
        <dbReference type="EMBL" id="KOG88972.1"/>
    </source>
</evidence>
<keyword evidence="3" id="KW-1185">Reference proteome</keyword>
<feature type="compositionally biased region" description="Polar residues" evidence="1">
    <location>
        <begin position="717"/>
        <end position="727"/>
    </location>
</feature>
<feature type="non-terminal residue" evidence="2">
    <location>
        <position position="1138"/>
    </location>
</feature>
<feature type="compositionally biased region" description="Low complexity" evidence="1">
    <location>
        <begin position="357"/>
        <end position="369"/>
    </location>
</feature>
<dbReference type="Proteomes" id="UP000037020">
    <property type="component" value="Unassembled WGS sequence"/>
</dbReference>
<feature type="non-terminal residue" evidence="2">
    <location>
        <position position="1"/>
    </location>
</feature>
<name>A0ABR5J6I8_9ACTN</name>
<feature type="compositionally biased region" description="Basic and acidic residues" evidence="1">
    <location>
        <begin position="654"/>
        <end position="663"/>
    </location>
</feature>